<organism evidence="2 3">
    <name type="scientific">Blepharisma stoltei</name>
    <dbReference type="NCBI Taxonomy" id="1481888"/>
    <lineage>
        <taxon>Eukaryota</taxon>
        <taxon>Sar</taxon>
        <taxon>Alveolata</taxon>
        <taxon>Ciliophora</taxon>
        <taxon>Postciliodesmatophora</taxon>
        <taxon>Heterotrichea</taxon>
        <taxon>Heterotrichida</taxon>
        <taxon>Blepharismidae</taxon>
        <taxon>Blepharisma</taxon>
    </lineage>
</organism>
<evidence type="ECO:0000313" key="2">
    <source>
        <dbReference type="EMBL" id="CAG9311995.1"/>
    </source>
</evidence>
<feature type="signal peptide" evidence="1">
    <location>
        <begin position="1"/>
        <end position="20"/>
    </location>
</feature>
<dbReference type="InterPro" id="IPR029058">
    <property type="entry name" value="AB_hydrolase_fold"/>
</dbReference>
<keyword evidence="3" id="KW-1185">Reference proteome</keyword>
<reference evidence="2" key="1">
    <citation type="submission" date="2021-09" db="EMBL/GenBank/DDBJ databases">
        <authorList>
            <consortium name="AG Swart"/>
            <person name="Singh M."/>
            <person name="Singh A."/>
            <person name="Seah K."/>
            <person name="Emmerich C."/>
        </authorList>
    </citation>
    <scope>NUCLEOTIDE SEQUENCE</scope>
    <source>
        <strain evidence="2">ATCC30299</strain>
    </source>
</reference>
<keyword evidence="1" id="KW-0732">Signal</keyword>
<name>A0AAU9IR72_9CILI</name>
<feature type="chain" id="PRO_5043684144" evidence="1">
    <location>
        <begin position="21"/>
        <end position="324"/>
    </location>
</feature>
<accession>A0AAU9IR72</accession>
<dbReference type="AlphaFoldDB" id="A0AAU9IR72"/>
<proteinExistence type="predicted"/>
<evidence type="ECO:0000256" key="1">
    <source>
        <dbReference type="SAM" id="SignalP"/>
    </source>
</evidence>
<dbReference type="Proteomes" id="UP001162131">
    <property type="component" value="Unassembled WGS sequence"/>
</dbReference>
<dbReference type="EMBL" id="CAJZBQ010000005">
    <property type="protein sequence ID" value="CAG9311995.1"/>
    <property type="molecule type" value="Genomic_DNA"/>
</dbReference>
<protein>
    <submittedName>
        <fullName evidence="2">Uncharacterized protein</fullName>
    </submittedName>
</protein>
<dbReference type="PANTHER" id="PTHR42972">
    <property type="entry name" value="TOL-PAL SYSTEM PROTEIN TOLB"/>
    <property type="match status" value="1"/>
</dbReference>
<sequence length="324" mass="34980">MVKKFVFFLGLLGLSLSSQAFTASGLGAGANMAVQLNIAFSADSVGAGLIAGAPYYCAQGSAVTASTACTNAGYLINTDALVQYTKDQASAGNIDNVVNVATDHVWIFAGAKDEVVNQSVGRKLYAYYQSLIDNHRINATFDQQANFAWITSSEGNPCWYYGTPYINNCQLDAAGLMLKSIYGTLQPAVTQNFANLYQFPQHEFVSNSSAGMDTFGWIYQPAYCIENACKVHVALHGCNQNYDTVGAVFIKNSGLNGWAEANNIVVIYPQVLPQSQVNTDGCWDWWGYTGPNYALKSGIQMAGIYNLTQSLGTITSFRPGQNLN</sequence>
<dbReference type="PANTHER" id="PTHR42972:SF8">
    <property type="entry name" value="POLYHYDROXYBUTYRATE DEPOLYMERASE"/>
    <property type="match status" value="1"/>
</dbReference>
<dbReference type="SUPFAM" id="SSF53474">
    <property type="entry name" value="alpha/beta-Hydrolases"/>
    <property type="match status" value="1"/>
</dbReference>
<dbReference type="Gene3D" id="3.40.50.1820">
    <property type="entry name" value="alpha/beta hydrolase"/>
    <property type="match status" value="1"/>
</dbReference>
<evidence type="ECO:0000313" key="3">
    <source>
        <dbReference type="Proteomes" id="UP001162131"/>
    </source>
</evidence>
<comment type="caution">
    <text evidence="2">The sequence shown here is derived from an EMBL/GenBank/DDBJ whole genome shotgun (WGS) entry which is preliminary data.</text>
</comment>
<gene>
    <name evidence="2" type="ORF">BSTOLATCC_MIC5253</name>
</gene>